<accession>A0A8T9BUV6</accession>
<name>A0A8T9BUV6_9HELO</name>
<feature type="non-terminal residue" evidence="1">
    <location>
        <position position="1"/>
    </location>
</feature>
<organism evidence="1 2">
    <name type="scientific">Lachnellula suecica</name>
    <dbReference type="NCBI Taxonomy" id="602035"/>
    <lineage>
        <taxon>Eukaryota</taxon>
        <taxon>Fungi</taxon>
        <taxon>Dikarya</taxon>
        <taxon>Ascomycota</taxon>
        <taxon>Pezizomycotina</taxon>
        <taxon>Leotiomycetes</taxon>
        <taxon>Helotiales</taxon>
        <taxon>Lachnaceae</taxon>
        <taxon>Lachnellula</taxon>
    </lineage>
</organism>
<sequence length="536" mass="58545">GELFVKVFPGRGGYVHFKSGGGSVGLFRSDPAPPSRPAISPRQHRTTKSTSILTFIVSSRLNIFPLFHLNVDIDMEAGFCTQPNNANANANASPPLPVTLRQLLSSTLVLYQTAPYLPVSSLLALGATSKPFKTLIHNTPGVFRHLDLTQTKSAQFQIAPIDHGGEVWRNVQLDENVTEDDFYGGPLRGIFSNLRRQHILKDVQTLVLDGLSVTADLVSEIICHDSFNVRILSIREAQNLNERKLQQALNYAVRPSRPPNSPKLEALYFFGPKDATSSSRFRRHANKHPSAIVPAEPSYGGVMNSLGAQIGAQWNERSGDTLADEMERNGDKWYQHSGKVIAKPPSSEWAETLKACQGIISFDAVLCRGPRHSELTPDTKSTIWYKRQDAHLPPRIATHAVKGCCKCGTTTEGFAHFGASPLDQFPLLAPPPLHASTAKAAKAPSCEDTSSKKLLVRCIDCLRVRFCETCHKWWCEDCYEASGLPVNFSPTIAPWESVGSTAGQLENNVKVHMGLCVENCLVGEMMSGAGSSGMCG</sequence>
<evidence type="ECO:0000313" key="2">
    <source>
        <dbReference type="Proteomes" id="UP000469558"/>
    </source>
</evidence>
<proteinExistence type="predicted"/>
<reference evidence="1 2" key="1">
    <citation type="submission" date="2018-05" db="EMBL/GenBank/DDBJ databases">
        <title>Genome sequencing and assembly of the regulated plant pathogen Lachnellula willkommii and related sister species for the development of diagnostic species identification markers.</title>
        <authorList>
            <person name="Giroux E."/>
            <person name="Bilodeau G."/>
        </authorList>
    </citation>
    <scope>NUCLEOTIDE SEQUENCE [LARGE SCALE GENOMIC DNA]</scope>
    <source>
        <strain evidence="1 2">CBS 268.59</strain>
    </source>
</reference>
<dbReference type="EMBL" id="QGMK01001990">
    <property type="protein sequence ID" value="TVY62319.1"/>
    <property type="molecule type" value="Genomic_DNA"/>
</dbReference>
<evidence type="ECO:0008006" key="3">
    <source>
        <dbReference type="Google" id="ProtNLM"/>
    </source>
</evidence>
<dbReference type="Proteomes" id="UP000469558">
    <property type="component" value="Unassembled WGS sequence"/>
</dbReference>
<keyword evidence="2" id="KW-1185">Reference proteome</keyword>
<dbReference type="OrthoDB" id="5345494at2759"/>
<comment type="caution">
    <text evidence="1">The sequence shown here is derived from an EMBL/GenBank/DDBJ whole genome shotgun (WGS) entry which is preliminary data.</text>
</comment>
<protein>
    <recommendedName>
        <fullName evidence="3">Ubiquitin fusion degradation protein</fullName>
    </recommendedName>
</protein>
<gene>
    <name evidence="1" type="ORF">LSUE1_G007864</name>
</gene>
<dbReference type="AlphaFoldDB" id="A0A8T9BUV6"/>
<evidence type="ECO:0000313" key="1">
    <source>
        <dbReference type="EMBL" id="TVY62319.1"/>
    </source>
</evidence>
<feature type="non-terminal residue" evidence="1">
    <location>
        <position position="536"/>
    </location>
</feature>